<dbReference type="AlphaFoldDB" id="A0A7C3GJT9"/>
<evidence type="ECO:0000259" key="1">
    <source>
        <dbReference type="PROSITE" id="PS50883"/>
    </source>
</evidence>
<dbReference type="InterPro" id="IPR001633">
    <property type="entry name" value="EAL_dom"/>
</dbReference>
<name>A0A7C3GJT9_9BACT</name>
<dbReference type="PANTHER" id="PTHR33121">
    <property type="entry name" value="CYCLIC DI-GMP PHOSPHODIESTERASE PDEF"/>
    <property type="match status" value="1"/>
</dbReference>
<dbReference type="GO" id="GO:0071111">
    <property type="term" value="F:cyclic-guanylate-specific phosphodiesterase activity"/>
    <property type="evidence" value="ECO:0007669"/>
    <property type="project" value="InterPro"/>
</dbReference>
<dbReference type="PROSITE" id="PS50883">
    <property type="entry name" value="EAL"/>
    <property type="match status" value="1"/>
</dbReference>
<dbReference type="InterPro" id="IPR050706">
    <property type="entry name" value="Cyclic-di-GMP_PDE-like"/>
</dbReference>
<dbReference type="Proteomes" id="UP000886390">
    <property type="component" value="Unassembled WGS sequence"/>
</dbReference>
<dbReference type="InterPro" id="IPR035919">
    <property type="entry name" value="EAL_sf"/>
</dbReference>
<accession>A0A7C3GJT9</accession>
<sequence length="182" mass="20902">EKSKLYHHITYVMLEKSFAFFADKEQYEFSVNLSIDDMLNEKTVHFILEKLSTYNAPHRVVFEILENNKIENYQEIKKFIQKVKAYGAKIAIDDFGSGYSNFSHVLELNVDYLKIDASLVKNITQDENAKKVTQTIVNFAKNIGLQTIAEYVEDEASLKELSSLGVDFIQGYYIGKPAPKLL</sequence>
<protein>
    <submittedName>
        <fullName evidence="2">EAL domain-containing protein</fullName>
    </submittedName>
</protein>
<evidence type="ECO:0000313" key="2">
    <source>
        <dbReference type="EMBL" id="HFB53758.1"/>
    </source>
</evidence>
<proteinExistence type="predicted"/>
<dbReference type="CDD" id="cd01948">
    <property type="entry name" value="EAL"/>
    <property type="match status" value="1"/>
</dbReference>
<feature type="non-terminal residue" evidence="2">
    <location>
        <position position="1"/>
    </location>
</feature>
<gene>
    <name evidence="2" type="ORF">ENJ67_03415</name>
</gene>
<dbReference type="SMART" id="SM00052">
    <property type="entry name" value="EAL"/>
    <property type="match status" value="1"/>
</dbReference>
<dbReference type="SUPFAM" id="SSF141868">
    <property type="entry name" value="EAL domain-like"/>
    <property type="match status" value="1"/>
</dbReference>
<organism evidence="2">
    <name type="scientific">Sulfurimonas autotrophica</name>
    <dbReference type="NCBI Taxonomy" id="202747"/>
    <lineage>
        <taxon>Bacteria</taxon>
        <taxon>Pseudomonadati</taxon>
        <taxon>Campylobacterota</taxon>
        <taxon>Epsilonproteobacteria</taxon>
        <taxon>Campylobacterales</taxon>
        <taxon>Sulfurimonadaceae</taxon>
        <taxon>Sulfurimonas</taxon>
    </lineage>
</organism>
<reference evidence="2" key="1">
    <citation type="journal article" date="2020" name="mSystems">
        <title>Genome- and Community-Level Interaction Insights into Carbon Utilization and Element Cycling Functions of Hydrothermarchaeota in Hydrothermal Sediment.</title>
        <authorList>
            <person name="Zhou Z."/>
            <person name="Liu Y."/>
            <person name="Xu W."/>
            <person name="Pan J."/>
            <person name="Luo Z.H."/>
            <person name="Li M."/>
        </authorList>
    </citation>
    <scope>NUCLEOTIDE SEQUENCE [LARGE SCALE GENOMIC DNA]</scope>
    <source>
        <strain evidence="2">HyVt-507</strain>
    </source>
</reference>
<dbReference type="PANTHER" id="PTHR33121:SF79">
    <property type="entry name" value="CYCLIC DI-GMP PHOSPHODIESTERASE PDED-RELATED"/>
    <property type="match status" value="1"/>
</dbReference>
<comment type="caution">
    <text evidence="2">The sequence shown here is derived from an EMBL/GenBank/DDBJ whole genome shotgun (WGS) entry which is preliminary data.</text>
</comment>
<feature type="domain" description="EAL" evidence="1">
    <location>
        <begin position="1"/>
        <end position="182"/>
    </location>
</feature>
<dbReference type="EMBL" id="DRNH01000184">
    <property type="protein sequence ID" value="HFB53758.1"/>
    <property type="molecule type" value="Genomic_DNA"/>
</dbReference>
<dbReference type="Gene3D" id="3.20.20.450">
    <property type="entry name" value="EAL domain"/>
    <property type="match status" value="1"/>
</dbReference>
<dbReference type="Pfam" id="PF00563">
    <property type="entry name" value="EAL"/>
    <property type="match status" value="1"/>
</dbReference>